<dbReference type="EMBL" id="GGMS01010295">
    <property type="protein sequence ID" value="MBY79498.1"/>
    <property type="molecule type" value="Transcribed_RNA"/>
</dbReference>
<keyword evidence="1" id="KW-0548">Nucleotidyltransferase</keyword>
<proteinExistence type="predicted"/>
<reference evidence="1" key="1">
    <citation type="submission" date="2018-04" db="EMBL/GenBank/DDBJ databases">
        <title>Transcriptome assembly of Sipha flava.</title>
        <authorList>
            <person name="Scully E.D."/>
            <person name="Geib S.M."/>
            <person name="Palmer N.A."/>
            <person name="Koch K."/>
            <person name="Bradshaw J."/>
            <person name="Heng-Moss T."/>
            <person name="Sarath G."/>
        </authorList>
    </citation>
    <scope>NUCLEOTIDE SEQUENCE</scope>
</reference>
<sequence length="105" mass="12190">MTYKIQLWGTSKNSNLIKFKVFRSITLRVLFNAPWYVSNRILHHDLNLPSISSLASHHYNKFHKNTFKNSNPLISKLSSCTIPDNSPPLSCRLKLKWPLDLLNII</sequence>
<evidence type="ECO:0000313" key="1">
    <source>
        <dbReference type="EMBL" id="MBY79498.1"/>
    </source>
</evidence>
<name>A0A2S2QP24_9HEMI</name>
<dbReference type="AlphaFoldDB" id="A0A2S2QP24"/>
<keyword evidence="1" id="KW-0808">Transferase</keyword>
<organism evidence="1">
    <name type="scientific">Sipha flava</name>
    <name type="common">yellow sugarcane aphid</name>
    <dbReference type="NCBI Taxonomy" id="143950"/>
    <lineage>
        <taxon>Eukaryota</taxon>
        <taxon>Metazoa</taxon>
        <taxon>Ecdysozoa</taxon>
        <taxon>Arthropoda</taxon>
        <taxon>Hexapoda</taxon>
        <taxon>Insecta</taxon>
        <taxon>Pterygota</taxon>
        <taxon>Neoptera</taxon>
        <taxon>Paraneoptera</taxon>
        <taxon>Hemiptera</taxon>
        <taxon>Sternorrhyncha</taxon>
        <taxon>Aphidomorpha</taxon>
        <taxon>Aphidoidea</taxon>
        <taxon>Aphididae</taxon>
        <taxon>Sipha</taxon>
    </lineage>
</organism>
<keyword evidence="1" id="KW-0695">RNA-directed DNA polymerase</keyword>
<dbReference type="GO" id="GO:0003964">
    <property type="term" value="F:RNA-directed DNA polymerase activity"/>
    <property type="evidence" value="ECO:0007669"/>
    <property type="project" value="UniProtKB-KW"/>
</dbReference>
<gene>
    <name evidence="1" type="primary">pol_148</name>
    <name evidence="1" type="ORF">g.65783</name>
</gene>
<accession>A0A2S2QP24</accession>
<protein>
    <submittedName>
        <fullName evidence="1">RNA-directed DNA polymerase from mobile element jockey</fullName>
    </submittedName>
</protein>